<dbReference type="Proteomes" id="UP000198460">
    <property type="component" value="Unassembled WGS sequence"/>
</dbReference>
<evidence type="ECO:0000313" key="1">
    <source>
        <dbReference type="EMBL" id="KVE24878.1"/>
    </source>
</evidence>
<protein>
    <submittedName>
        <fullName evidence="1">UDP-glucose 4-epimerase</fullName>
    </submittedName>
</protein>
<evidence type="ECO:0000313" key="3">
    <source>
        <dbReference type="Proteomes" id="UP000062788"/>
    </source>
</evidence>
<keyword evidence="3" id="KW-1185">Reference proteome</keyword>
<evidence type="ECO:0000313" key="4">
    <source>
        <dbReference type="Proteomes" id="UP000198460"/>
    </source>
</evidence>
<gene>
    <name evidence="2" type="ORF">BSIN_1627</name>
    <name evidence="1" type="ORF">WS67_20230</name>
</gene>
<accession>A0A124P8B8</accession>
<evidence type="ECO:0000313" key="2">
    <source>
        <dbReference type="EMBL" id="SMF98335.1"/>
    </source>
</evidence>
<dbReference type="OrthoDB" id="9154435at2"/>
<dbReference type="EMBL" id="LOWA01000049">
    <property type="protein sequence ID" value="KVE24878.1"/>
    <property type="molecule type" value="Genomic_DNA"/>
</dbReference>
<dbReference type="AlphaFoldDB" id="A0A124P8B8"/>
<dbReference type="EMBL" id="FXAN01000014">
    <property type="protein sequence ID" value="SMF98335.1"/>
    <property type="molecule type" value="Genomic_DNA"/>
</dbReference>
<organism evidence="1 3">
    <name type="scientific">Burkholderia singularis</name>
    <dbReference type="NCBI Taxonomy" id="1503053"/>
    <lineage>
        <taxon>Bacteria</taxon>
        <taxon>Pseudomonadati</taxon>
        <taxon>Pseudomonadota</taxon>
        <taxon>Betaproteobacteria</taxon>
        <taxon>Burkholderiales</taxon>
        <taxon>Burkholderiaceae</taxon>
        <taxon>Burkholderia</taxon>
        <taxon>pseudomallei group</taxon>
    </lineage>
</organism>
<name>A0A124P8B8_9BURK</name>
<dbReference type="RefSeq" id="WP_059519663.1">
    <property type="nucleotide sequence ID" value="NZ_FXAN01000014.1"/>
</dbReference>
<proteinExistence type="predicted"/>
<dbReference type="Proteomes" id="UP000062788">
    <property type="component" value="Unassembled WGS sequence"/>
</dbReference>
<reference evidence="1 3" key="1">
    <citation type="submission" date="2015-11" db="EMBL/GenBank/DDBJ databases">
        <title>Expanding the genomic diversity of Burkholderia species for the development of highly accurate diagnostics.</title>
        <authorList>
            <person name="Sahl J."/>
            <person name="Keim P."/>
            <person name="Wagner D."/>
        </authorList>
    </citation>
    <scope>NUCLEOTIDE SEQUENCE [LARGE SCALE GENOMIC DNA]</scope>
    <source>
        <strain evidence="1 3">TSV85</strain>
    </source>
</reference>
<reference evidence="2 4" key="2">
    <citation type="submission" date="2017-04" db="EMBL/GenBank/DDBJ databases">
        <authorList>
            <person name="Afonso C.L."/>
            <person name="Miller P.J."/>
            <person name="Scott M.A."/>
            <person name="Spackman E."/>
            <person name="Goraichik I."/>
            <person name="Dimitrov K.M."/>
            <person name="Suarez D.L."/>
            <person name="Swayne D.E."/>
        </authorList>
    </citation>
    <scope>NUCLEOTIDE SEQUENCE [LARGE SCALE GENOMIC DNA]</scope>
    <source>
        <strain evidence="2">LMG 28154</strain>
    </source>
</reference>
<sequence length="80" mass="8831">MTLTGTIHTTQWSVDVDTSAAPEGGYRCRIQVAHQSAGQAFERAFELGRTFATERDAVLEGLRAGMTWIEMKTSHAFNVN</sequence>